<keyword evidence="1" id="KW-0833">Ubl conjugation pathway</keyword>
<organism evidence="3 4">
    <name type="scientific">Chytriomyces confervae</name>
    <dbReference type="NCBI Taxonomy" id="246404"/>
    <lineage>
        <taxon>Eukaryota</taxon>
        <taxon>Fungi</taxon>
        <taxon>Fungi incertae sedis</taxon>
        <taxon>Chytridiomycota</taxon>
        <taxon>Chytridiomycota incertae sedis</taxon>
        <taxon>Chytridiomycetes</taxon>
        <taxon>Chytridiales</taxon>
        <taxon>Chytriomycetaceae</taxon>
        <taxon>Chytriomyces</taxon>
    </lineage>
</organism>
<dbReference type="PANTHER" id="PTHR24067">
    <property type="entry name" value="UBIQUITIN-CONJUGATING ENZYME E2"/>
    <property type="match status" value="1"/>
</dbReference>
<dbReference type="STRING" id="246404.A0A507FFK4"/>
<evidence type="ECO:0000259" key="2">
    <source>
        <dbReference type="PROSITE" id="PS50127"/>
    </source>
</evidence>
<dbReference type="EMBL" id="QEAP01000093">
    <property type="protein sequence ID" value="TPX75131.1"/>
    <property type="molecule type" value="Genomic_DNA"/>
</dbReference>
<dbReference type="CDD" id="cd23812">
    <property type="entry name" value="UBCc_ScPEX4-like"/>
    <property type="match status" value="1"/>
</dbReference>
<gene>
    <name evidence="3" type="ORF">CcCBS67573_g03591</name>
</gene>
<evidence type="ECO:0000313" key="3">
    <source>
        <dbReference type="EMBL" id="TPX75131.1"/>
    </source>
</evidence>
<accession>A0A507FFK4</accession>
<dbReference type="SUPFAM" id="SSF54495">
    <property type="entry name" value="UBC-like"/>
    <property type="match status" value="1"/>
</dbReference>
<dbReference type="InterPro" id="IPR050113">
    <property type="entry name" value="Ub_conjugating_enzyme"/>
</dbReference>
<dbReference type="InterPro" id="IPR000608">
    <property type="entry name" value="UBC"/>
</dbReference>
<sequence>MTEGSNTAAKRLLKEINEIHKAAARPGGVDSGVLHLSPIAEDSLFSWVAVITSSETSGDSPYKGGRFKVAIEIPEDYPVRPPTMKFISKVCHPNVHWKTGEICLDLLKSAWSPAWTLKTACVAISLLLDAPEPDSPLNCDAANLLRCNDRRGYDSLIKMYTSLYSETD</sequence>
<evidence type="ECO:0000256" key="1">
    <source>
        <dbReference type="ARBA" id="ARBA00022786"/>
    </source>
</evidence>
<dbReference type="PROSITE" id="PS50127">
    <property type="entry name" value="UBC_2"/>
    <property type="match status" value="1"/>
</dbReference>
<evidence type="ECO:0000313" key="4">
    <source>
        <dbReference type="Proteomes" id="UP000320333"/>
    </source>
</evidence>
<dbReference type="Pfam" id="PF00179">
    <property type="entry name" value="UQ_con"/>
    <property type="match status" value="1"/>
</dbReference>
<protein>
    <recommendedName>
        <fullName evidence="2">UBC core domain-containing protein</fullName>
    </recommendedName>
</protein>
<keyword evidence="4" id="KW-1185">Reference proteome</keyword>
<dbReference type="Proteomes" id="UP000320333">
    <property type="component" value="Unassembled WGS sequence"/>
</dbReference>
<dbReference type="SMART" id="SM00212">
    <property type="entry name" value="UBCc"/>
    <property type="match status" value="1"/>
</dbReference>
<dbReference type="Gene3D" id="3.10.110.10">
    <property type="entry name" value="Ubiquitin Conjugating Enzyme"/>
    <property type="match status" value="1"/>
</dbReference>
<feature type="domain" description="UBC core" evidence="2">
    <location>
        <begin position="7"/>
        <end position="166"/>
    </location>
</feature>
<dbReference type="AlphaFoldDB" id="A0A507FFK4"/>
<name>A0A507FFK4_9FUNG</name>
<dbReference type="InterPro" id="IPR016135">
    <property type="entry name" value="UBQ-conjugating_enzyme/RWD"/>
</dbReference>
<dbReference type="OrthoDB" id="9973183at2759"/>
<comment type="caution">
    <text evidence="3">The sequence shown here is derived from an EMBL/GenBank/DDBJ whole genome shotgun (WGS) entry which is preliminary data.</text>
</comment>
<reference evidence="3 4" key="1">
    <citation type="journal article" date="2019" name="Sci. Rep.">
        <title>Comparative genomics of chytrid fungi reveal insights into the obligate biotrophic and pathogenic lifestyle of Synchytrium endobioticum.</title>
        <authorList>
            <person name="van de Vossenberg B.T.L.H."/>
            <person name="Warris S."/>
            <person name="Nguyen H.D.T."/>
            <person name="van Gent-Pelzer M.P.E."/>
            <person name="Joly D.L."/>
            <person name="van de Geest H.C."/>
            <person name="Bonants P.J.M."/>
            <person name="Smith D.S."/>
            <person name="Levesque C.A."/>
            <person name="van der Lee T.A.J."/>
        </authorList>
    </citation>
    <scope>NUCLEOTIDE SEQUENCE [LARGE SCALE GENOMIC DNA]</scope>
    <source>
        <strain evidence="3 4">CBS 675.73</strain>
    </source>
</reference>
<proteinExistence type="predicted"/>